<dbReference type="RefSeq" id="XP_003880588.1">
    <property type="nucleotide sequence ID" value="XM_003880539.1"/>
</dbReference>
<feature type="region of interest" description="Disordered" evidence="1">
    <location>
        <begin position="862"/>
        <end position="929"/>
    </location>
</feature>
<evidence type="ECO:0000313" key="3">
    <source>
        <dbReference type="EMBL" id="CEL65166.1"/>
    </source>
</evidence>
<gene>
    <name evidence="3" type="ORF">BN1204_010240</name>
    <name evidence="2" type="ORF">NCLIV_010240</name>
</gene>
<feature type="region of interest" description="Disordered" evidence="1">
    <location>
        <begin position="821"/>
        <end position="841"/>
    </location>
</feature>
<reference evidence="2" key="2">
    <citation type="submission" date="2011-03" db="EMBL/GenBank/DDBJ databases">
        <title>Comparative genomics and transcriptomics of Neospora caninum and Toxoplasma gondii.</title>
        <authorList>
            <person name="Reid A.J."/>
            <person name="Sohal A."/>
            <person name="Harris D."/>
            <person name="Quail M."/>
            <person name="Sanders M."/>
            <person name="Berriman M."/>
            <person name="Wastling J.M."/>
            <person name="Pain A."/>
        </authorList>
    </citation>
    <scope>NUCLEOTIDE SEQUENCE</scope>
    <source>
        <strain evidence="2">Liverpool</strain>
    </source>
</reference>
<feature type="compositionally biased region" description="Gly residues" evidence="1">
    <location>
        <begin position="464"/>
        <end position="475"/>
    </location>
</feature>
<dbReference type="EMBL" id="FR823384">
    <property type="protein sequence ID" value="CBZ50555.1"/>
    <property type="molecule type" value="Genomic_DNA"/>
</dbReference>
<dbReference type="OMA" id="SYCSSAY"/>
<feature type="compositionally biased region" description="Low complexity" evidence="1">
    <location>
        <begin position="863"/>
        <end position="879"/>
    </location>
</feature>
<reference evidence="3" key="4">
    <citation type="journal article" date="2015" name="PLoS ONE">
        <title>Comprehensive Evaluation of Toxoplasma gondii VEG and Neospora caninum LIV Genomes with Tachyzoite Stage Transcriptome and Proteome Defines Novel Transcript Features.</title>
        <authorList>
            <person name="Ramaprasad A."/>
            <person name="Mourier T."/>
            <person name="Naeem R."/>
            <person name="Malas T.B."/>
            <person name="Moussa E."/>
            <person name="Panigrahi A."/>
            <person name="Vermont S.J."/>
            <person name="Otto T.D."/>
            <person name="Wastling J."/>
            <person name="Pain A."/>
        </authorList>
    </citation>
    <scope>NUCLEOTIDE SEQUENCE</scope>
    <source>
        <strain evidence="3">Liverpool</strain>
    </source>
</reference>
<dbReference type="AlphaFoldDB" id="F0VA66"/>
<evidence type="ECO:0000313" key="2">
    <source>
        <dbReference type="EMBL" id="CBZ50555.1"/>
    </source>
</evidence>
<feature type="region of interest" description="Disordered" evidence="1">
    <location>
        <begin position="460"/>
        <end position="509"/>
    </location>
</feature>
<feature type="region of interest" description="Disordered" evidence="1">
    <location>
        <begin position="549"/>
        <end position="590"/>
    </location>
</feature>
<sequence length="964" mass="96921">MRTLVVGDENLSFSVCLAGNPAFAADGLDVACGVHEEQLKDEAKEFVEQLRTGGSRVHFGVNPAQLRNYFPPGTFDRVILVLPGLAYHGCPSLVGFGSELFVLRLHLFCFSVLKSSRPIVRANAEYQLLWPSRLPTLALLKKFPEDFHAGEDAPADPSQVAKAAPAGESDAEAAEEEKADKADEPSATADETHAHAEEAGSGDGEAPGAADEASGAGNGNPDSPQEPEGDEKGMQPSALDGFPMIDMDKLAKFCSIQRPLNQDYRLPLSSFGAWRPMVHRHESPENGVSGTLFEGVEEKTAPWLERLVFYAFRHQEDGKKEEGANPEDYNILRVPSSVMQYSRERLPHVNELFLFKLFGARSVSLLVSKLSLKYDPRIAGWRGQGLGAAQRAPAGGAPIGGHSAPGAYWGPPHFAARASGRGPHAPGFCPHRGPGGPFYGAGSPRPHMGPGGLGPGVDVRAQGYPGGGPRGGPGPMCGPQSGALGGGPRPFAGGTGDNGYGASGPAGSPGAGLGEHAGYVGSVGPAGRDAGATFAGSSAVARYESFGHTGVGGPQGGTPTGYSHGGMQDQPYSGYGQGAESSQPVSGYECGPAPHAATGFPSAAANSHGAAGGGSSGYYQTKSNAYSYGYGANEAAPSGEDVSSYSSHSFPSGPPPKRWRTGDPSVPSPSAPSPYGAYRQPCHSGAPTADAENPYPYSAPYDQANGTMSSETSHGASQGGWGPGAGSVSAYGAQGVDSYYSGPNQPGGNAVGGGRVHDPSGYYTQGATPNSGATYVNGGGASVGPSAAAGSTAAQWSSVSAGAGDAKAAAAGGAPGYDHLYQDPTHAFSRSPSAPGPYGNARSAHAASATYYCAPPSASGDVAAGHASGAPGPSARPAGTGYGRPGPGGGQGSTAGYSGTYGGGSSAGGASASAPSNVNSQPGTGRGGTNGGYASYCSSAYGSAGGAAGPSSGAVKGRYAYGRF</sequence>
<evidence type="ECO:0000256" key="1">
    <source>
        <dbReference type="SAM" id="MobiDB-lite"/>
    </source>
</evidence>
<accession>F0VA66</accession>
<dbReference type="EMBL" id="LN714478">
    <property type="protein sequence ID" value="CEL65166.1"/>
    <property type="molecule type" value="Genomic_DNA"/>
</dbReference>
<feature type="compositionally biased region" description="Gly residues" evidence="1">
    <location>
        <begin position="549"/>
        <end position="559"/>
    </location>
</feature>
<dbReference type="OrthoDB" id="378467at2759"/>
<dbReference type="VEuPathDB" id="ToxoDB:NCLIV_010240"/>
<dbReference type="InParanoid" id="F0VA66"/>
<feature type="region of interest" description="Disordered" evidence="1">
    <location>
        <begin position="148"/>
        <end position="242"/>
    </location>
</feature>
<feature type="compositionally biased region" description="Basic and acidic residues" evidence="1">
    <location>
        <begin position="176"/>
        <end position="198"/>
    </location>
</feature>
<protein>
    <submittedName>
        <fullName evidence="2">Uncharacterized protein</fullName>
    </submittedName>
</protein>
<feature type="region of interest" description="Disordered" evidence="1">
    <location>
        <begin position="636"/>
        <end position="723"/>
    </location>
</feature>
<reference evidence="2" key="1">
    <citation type="submission" date="2011-02" db="EMBL/GenBank/DDBJ databases">
        <authorList>
            <person name="Aslett M."/>
        </authorList>
    </citation>
    <scope>NUCLEOTIDE SEQUENCE</scope>
    <source>
        <strain evidence="2">Liverpool</strain>
    </source>
</reference>
<name>F0VA66_NEOCL</name>
<feature type="region of interest" description="Disordered" evidence="1">
    <location>
        <begin position="742"/>
        <end position="765"/>
    </location>
</feature>
<keyword evidence="4" id="KW-1185">Reference proteome</keyword>
<feature type="compositionally biased region" description="Low complexity" evidence="1">
    <location>
        <begin position="204"/>
        <end position="215"/>
    </location>
</feature>
<proteinExistence type="predicted"/>
<dbReference type="eggNOG" id="ENOG502S4DH">
    <property type="taxonomic scope" value="Eukaryota"/>
</dbReference>
<organism evidence="2 4">
    <name type="scientific">Neospora caninum (strain Liverpool)</name>
    <dbReference type="NCBI Taxonomy" id="572307"/>
    <lineage>
        <taxon>Eukaryota</taxon>
        <taxon>Sar</taxon>
        <taxon>Alveolata</taxon>
        <taxon>Apicomplexa</taxon>
        <taxon>Conoidasida</taxon>
        <taxon>Coccidia</taxon>
        <taxon>Eucoccidiorida</taxon>
        <taxon>Eimeriorina</taxon>
        <taxon>Sarcocystidae</taxon>
        <taxon>Neospora</taxon>
    </lineage>
</organism>
<feature type="compositionally biased region" description="Gly residues" evidence="1">
    <location>
        <begin position="880"/>
        <end position="907"/>
    </location>
</feature>
<reference evidence="4" key="3">
    <citation type="journal article" date="2012" name="PLoS Pathog.">
        <title>Comparative genomics of the apicomplexan parasites Toxoplasma gondii and Neospora caninum: Coccidia differing in host range and transmission strategy.</title>
        <authorList>
            <person name="Reid A.J."/>
            <person name="Vermont S.J."/>
            <person name="Cotton J.A."/>
            <person name="Harris D."/>
            <person name="Hill-Cawthorne G.A."/>
            <person name="Konen-Waisman S."/>
            <person name="Latham S.M."/>
            <person name="Mourier T."/>
            <person name="Norton R."/>
            <person name="Quail M.A."/>
            <person name="Sanders M."/>
            <person name="Shanmugam D."/>
            <person name="Sohal A."/>
            <person name="Wasmuth J.D."/>
            <person name="Brunk B."/>
            <person name="Grigg M.E."/>
            <person name="Howard J.C."/>
            <person name="Parkinson J."/>
            <person name="Roos D.S."/>
            <person name="Trees A.J."/>
            <person name="Berriman M."/>
            <person name="Pain A."/>
            <person name="Wastling J.M."/>
        </authorList>
    </citation>
    <scope>NUCLEOTIDE SEQUENCE [LARGE SCALE GENOMIC DNA]</scope>
    <source>
        <strain evidence="4">Liverpool</strain>
    </source>
</reference>
<evidence type="ECO:0000313" key="4">
    <source>
        <dbReference type="Proteomes" id="UP000007494"/>
    </source>
</evidence>
<feature type="compositionally biased region" description="Gly residues" evidence="1">
    <location>
        <begin position="483"/>
        <end position="509"/>
    </location>
</feature>
<dbReference type="Proteomes" id="UP000007494">
    <property type="component" value="Chromosome IV"/>
</dbReference>
<dbReference type="GeneID" id="13441588"/>